<dbReference type="EMBL" id="JAWDGP010004106">
    <property type="protein sequence ID" value="KAK3767833.1"/>
    <property type="molecule type" value="Genomic_DNA"/>
</dbReference>
<evidence type="ECO:0000313" key="1">
    <source>
        <dbReference type="EMBL" id="KAK3767833.1"/>
    </source>
</evidence>
<accession>A0AAE1DFS0</accession>
<gene>
    <name evidence="1" type="ORF">RRG08_053976</name>
</gene>
<reference evidence="1" key="1">
    <citation type="journal article" date="2023" name="G3 (Bethesda)">
        <title>A reference genome for the long-term kleptoplast-retaining sea slug Elysia crispata morphotype clarki.</title>
        <authorList>
            <person name="Eastman K.E."/>
            <person name="Pendleton A.L."/>
            <person name="Shaikh M.A."/>
            <person name="Suttiyut T."/>
            <person name="Ogas R."/>
            <person name="Tomko P."/>
            <person name="Gavelis G."/>
            <person name="Widhalm J.R."/>
            <person name="Wisecaver J.H."/>
        </authorList>
    </citation>
    <scope>NUCLEOTIDE SEQUENCE</scope>
    <source>
        <strain evidence="1">ECLA1</strain>
    </source>
</reference>
<organism evidence="1 2">
    <name type="scientific">Elysia crispata</name>
    <name type="common">lettuce slug</name>
    <dbReference type="NCBI Taxonomy" id="231223"/>
    <lineage>
        <taxon>Eukaryota</taxon>
        <taxon>Metazoa</taxon>
        <taxon>Spiralia</taxon>
        <taxon>Lophotrochozoa</taxon>
        <taxon>Mollusca</taxon>
        <taxon>Gastropoda</taxon>
        <taxon>Heterobranchia</taxon>
        <taxon>Euthyneura</taxon>
        <taxon>Panpulmonata</taxon>
        <taxon>Sacoglossa</taxon>
        <taxon>Placobranchoidea</taxon>
        <taxon>Plakobranchidae</taxon>
        <taxon>Elysia</taxon>
    </lineage>
</organism>
<name>A0AAE1DFS0_9GAST</name>
<proteinExistence type="predicted"/>
<keyword evidence="2" id="KW-1185">Reference proteome</keyword>
<comment type="caution">
    <text evidence="1">The sequence shown here is derived from an EMBL/GenBank/DDBJ whole genome shotgun (WGS) entry which is preliminary data.</text>
</comment>
<evidence type="ECO:0000313" key="2">
    <source>
        <dbReference type="Proteomes" id="UP001283361"/>
    </source>
</evidence>
<sequence length="174" mass="19040">MDRRRAIDNGAFRARLQECVCVCPPYLSCCRVSALSLALVLDPGIRWLGPMAGGADCPDSTRGPPPGPLVSTRARDPVRLAKIVVDVDPSQLADSCDLDVRCSSYGVDVSNLVLGLNSSDENREAYENSLYNSRRNPRSDIVQTGVREFRDYPNHMEDNNQVNVTLVGPEVFSG</sequence>
<dbReference type="AlphaFoldDB" id="A0AAE1DFS0"/>
<dbReference type="Proteomes" id="UP001283361">
    <property type="component" value="Unassembled WGS sequence"/>
</dbReference>
<protein>
    <submittedName>
        <fullName evidence="1">Uncharacterized protein</fullName>
    </submittedName>
</protein>